<gene>
    <name evidence="3" type="ORF">PHACT_04110</name>
</gene>
<protein>
    <recommendedName>
        <fullName evidence="5">Cell shape determination protein CcmA</fullName>
    </recommendedName>
</protein>
<reference evidence="4" key="1">
    <citation type="submission" date="2016-07" db="EMBL/GenBank/DDBJ databases">
        <authorList>
            <person name="Florea S."/>
            <person name="Webb J.S."/>
            <person name="Jaromczyk J."/>
            <person name="Schardl C.L."/>
        </authorList>
    </citation>
    <scope>NUCLEOTIDE SEQUENCE [LARGE SCALE GENOMIC DNA]</scope>
    <source>
        <strain evidence="4">KCTC 42131</strain>
    </source>
</reference>
<dbReference type="STRING" id="1524254.PHACT_04110"/>
<evidence type="ECO:0008006" key="5">
    <source>
        <dbReference type="Google" id="ProtNLM"/>
    </source>
</evidence>
<evidence type="ECO:0000313" key="3">
    <source>
        <dbReference type="EMBL" id="OFE12420.1"/>
    </source>
</evidence>
<comment type="caution">
    <text evidence="3">The sequence shown here is derived from an EMBL/GenBank/DDBJ whole genome shotgun (WGS) entry which is preliminary data.</text>
</comment>
<dbReference type="Proteomes" id="UP000175669">
    <property type="component" value="Unassembled WGS sequence"/>
</dbReference>
<feature type="region of interest" description="Disordered" evidence="2">
    <location>
        <begin position="1"/>
        <end position="43"/>
    </location>
</feature>
<evidence type="ECO:0000256" key="1">
    <source>
        <dbReference type="ARBA" id="ARBA00044755"/>
    </source>
</evidence>
<feature type="region of interest" description="Disordered" evidence="2">
    <location>
        <begin position="138"/>
        <end position="166"/>
    </location>
</feature>
<dbReference type="EMBL" id="MASR01000001">
    <property type="protein sequence ID" value="OFE12420.1"/>
    <property type="molecule type" value="Genomic_DNA"/>
</dbReference>
<evidence type="ECO:0000313" key="4">
    <source>
        <dbReference type="Proteomes" id="UP000175669"/>
    </source>
</evidence>
<feature type="compositionally biased region" description="Polar residues" evidence="2">
    <location>
        <begin position="145"/>
        <end position="166"/>
    </location>
</feature>
<proteinExistence type="inferred from homology"/>
<evidence type="ECO:0000256" key="2">
    <source>
        <dbReference type="SAM" id="MobiDB-lite"/>
    </source>
</evidence>
<organism evidence="3 4">
    <name type="scientific">Pseudohongiella acticola</name>
    <dbReference type="NCBI Taxonomy" id="1524254"/>
    <lineage>
        <taxon>Bacteria</taxon>
        <taxon>Pseudomonadati</taxon>
        <taxon>Pseudomonadota</taxon>
        <taxon>Gammaproteobacteria</taxon>
        <taxon>Pseudomonadales</taxon>
        <taxon>Pseudohongiellaceae</taxon>
        <taxon>Pseudohongiella</taxon>
    </lineage>
</organism>
<dbReference type="RefSeq" id="WP_070116043.1">
    <property type="nucleotide sequence ID" value="NZ_CAXATG010000007.1"/>
</dbReference>
<dbReference type="AlphaFoldDB" id="A0A1E8CIU8"/>
<feature type="compositionally biased region" description="Low complexity" evidence="2">
    <location>
        <begin position="25"/>
        <end position="43"/>
    </location>
</feature>
<keyword evidence="4" id="KW-1185">Reference proteome</keyword>
<accession>A0A1E8CIU8</accession>
<dbReference type="PANTHER" id="PTHR35024">
    <property type="entry name" value="HYPOTHETICAL CYTOSOLIC PROTEIN"/>
    <property type="match status" value="1"/>
</dbReference>
<comment type="similarity">
    <text evidence="1">Belongs to the bactofilin family.</text>
</comment>
<name>A0A1E8CIU8_9GAMM</name>
<sequence length="166" mass="17122">MFDRNKDKQQDKPESSGAAAPAVESSYSSAPRPAAASSSGRSATLGATIKVKGDISGDENLLIEGQVEGTVNLASHELTVGKSGKVHADVTAKVIRIDGEVHGDISGKEKVFVSSTSNIKGNIVTPKMTLEEGARFKGTIDIDPSHSNGNSSVASLKSGNPTDKTS</sequence>
<dbReference type="OrthoDB" id="9811682at2"/>
<dbReference type="Pfam" id="PF04519">
    <property type="entry name" value="Bactofilin"/>
    <property type="match status" value="1"/>
</dbReference>
<dbReference type="PANTHER" id="PTHR35024:SF4">
    <property type="entry name" value="POLYMER-FORMING CYTOSKELETAL PROTEIN"/>
    <property type="match status" value="1"/>
</dbReference>
<dbReference type="InterPro" id="IPR007607">
    <property type="entry name" value="BacA/B"/>
</dbReference>
<feature type="compositionally biased region" description="Basic and acidic residues" evidence="2">
    <location>
        <begin position="1"/>
        <end position="14"/>
    </location>
</feature>